<keyword evidence="1" id="KW-0472">Membrane</keyword>
<keyword evidence="1" id="KW-0812">Transmembrane</keyword>
<evidence type="ECO:0000313" key="3">
    <source>
        <dbReference type="Proteomes" id="UP000594681"/>
    </source>
</evidence>
<reference evidence="2 3" key="1">
    <citation type="submission" date="2020-11" db="EMBL/GenBank/DDBJ databases">
        <title>Corynebacterium sp. ZJ-599.</title>
        <authorList>
            <person name="Zhou J."/>
        </authorList>
    </citation>
    <scope>NUCLEOTIDE SEQUENCE [LARGE SCALE GENOMIC DNA]</scope>
    <source>
        <strain evidence="2 3">ZJ-599</strain>
    </source>
</reference>
<sequence length="78" mass="8270">MKYVKALLSVVLLLGVLLCIAGLAFPDVGSVPLRILLDAGPIVTVFGVVAANILLATQKWKQRADTTDGRHDATGRDL</sequence>
<keyword evidence="3" id="KW-1185">Reference proteome</keyword>
<name>A0A7T0KGX9_9CORY</name>
<keyword evidence="1" id="KW-1133">Transmembrane helix</keyword>
<dbReference type="KEGG" id="cliz:G7Y31_02300"/>
<accession>A0A7T0KGX9</accession>
<feature type="transmembrane region" description="Helical" evidence="1">
    <location>
        <begin position="36"/>
        <end position="55"/>
    </location>
</feature>
<protein>
    <submittedName>
        <fullName evidence="2">Uncharacterized protein</fullName>
    </submittedName>
</protein>
<dbReference type="Proteomes" id="UP000594681">
    <property type="component" value="Chromosome"/>
</dbReference>
<gene>
    <name evidence="2" type="ORF">G7Y31_02300</name>
</gene>
<dbReference type="AlphaFoldDB" id="A0A7T0KGX9"/>
<evidence type="ECO:0000256" key="1">
    <source>
        <dbReference type="SAM" id="Phobius"/>
    </source>
</evidence>
<proteinExistence type="predicted"/>
<organism evidence="2 3">
    <name type="scientific">Corynebacterium lizhenjunii</name>
    <dbReference type="NCBI Taxonomy" id="2709394"/>
    <lineage>
        <taxon>Bacteria</taxon>
        <taxon>Bacillati</taxon>
        <taxon>Actinomycetota</taxon>
        <taxon>Actinomycetes</taxon>
        <taxon>Mycobacteriales</taxon>
        <taxon>Corynebacteriaceae</taxon>
        <taxon>Corynebacterium</taxon>
    </lineage>
</organism>
<dbReference type="RefSeq" id="WP_165010677.1">
    <property type="nucleotide sequence ID" value="NZ_CP064954.1"/>
</dbReference>
<evidence type="ECO:0000313" key="2">
    <source>
        <dbReference type="EMBL" id="QPK79563.1"/>
    </source>
</evidence>
<dbReference type="EMBL" id="CP064954">
    <property type="protein sequence ID" value="QPK79563.1"/>
    <property type="molecule type" value="Genomic_DNA"/>
</dbReference>